<dbReference type="Proteomes" id="UP000193228">
    <property type="component" value="Unassembled WGS sequence"/>
</dbReference>
<sequence length="192" mass="21957">MLSFHQSRVDGGRVEIVEPPAAETFELAAIKLYLKVQHDVEDDLIREMIVAARERLEVETNRPVLAQTCRVRADAFPSWRLLLWHDVREVRSVQYRDAQGVDQELDAGAWRLMNRAWLTPRSGWPIGEDIRVTFTAGAFEMPAAVPKSLCQWMQLQIGTLYALRQSEGTQQTYAIPSRHVDGLLDDFRSPLL</sequence>
<evidence type="ECO:0000313" key="1">
    <source>
        <dbReference type="EMBL" id="SMG09537.1"/>
    </source>
</evidence>
<protein>
    <recommendedName>
        <fullName evidence="3">Phage gp6-like head-tail connector protein</fullName>
    </recommendedName>
</protein>
<evidence type="ECO:0000313" key="2">
    <source>
        <dbReference type="Proteomes" id="UP000193228"/>
    </source>
</evidence>
<evidence type="ECO:0008006" key="3">
    <source>
        <dbReference type="Google" id="ProtNLM"/>
    </source>
</evidence>
<dbReference type="STRING" id="1515439.SAMN06265784_101328"/>
<name>A0A1X7I6M3_9BURK</name>
<dbReference type="EMBL" id="FXAT01000001">
    <property type="protein sequence ID" value="SMG09537.1"/>
    <property type="molecule type" value="Genomic_DNA"/>
</dbReference>
<reference evidence="2" key="1">
    <citation type="submission" date="2017-04" db="EMBL/GenBank/DDBJ databases">
        <authorList>
            <person name="Varghese N."/>
            <person name="Submissions S."/>
        </authorList>
    </citation>
    <scope>NUCLEOTIDE SEQUENCE [LARGE SCALE GENOMIC DNA]</scope>
    <source>
        <strain evidence="2">LMG 29540</strain>
    </source>
</reference>
<dbReference type="AlphaFoldDB" id="A0A1X7I6M3"/>
<dbReference type="Gene3D" id="1.10.3230.30">
    <property type="entry name" value="Phage gp6-like head-tail connector protein"/>
    <property type="match status" value="1"/>
</dbReference>
<keyword evidence="2" id="KW-1185">Reference proteome</keyword>
<accession>A0A1X7I6M3</accession>
<dbReference type="NCBIfam" id="TIGR02215">
    <property type="entry name" value="phage_chp_gp8"/>
    <property type="match status" value="1"/>
</dbReference>
<gene>
    <name evidence="1" type="ORF">SAMN06265784_101328</name>
</gene>
<proteinExistence type="predicted"/>
<dbReference type="RefSeq" id="WP_167387418.1">
    <property type="nucleotide sequence ID" value="NZ_FXAT01000001.1"/>
</dbReference>
<dbReference type="InterPro" id="IPR011738">
    <property type="entry name" value="Phage_CHP"/>
</dbReference>
<dbReference type="CDD" id="cd08054">
    <property type="entry name" value="gp6"/>
    <property type="match status" value="1"/>
</dbReference>
<organism evidence="1 2">
    <name type="scientific">Paraburkholderia susongensis</name>
    <dbReference type="NCBI Taxonomy" id="1515439"/>
    <lineage>
        <taxon>Bacteria</taxon>
        <taxon>Pseudomonadati</taxon>
        <taxon>Pseudomonadota</taxon>
        <taxon>Betaproteobacteria</taxon>
        <taxon>Burkholderiales</taxon>
        <taxon>Burkholderiaceae</taxon>
        <taxon>Paraburkholderia</taxon>
    </lineage>
</organism>